<feature type="domain" description="Fibronectin type-III" evidence="4">
    <location>
        <begin position="223"/>
        <end position="319"/>
    </location>
</feature>
<dbReference type="PANTHER" id="PTHR46708">
    <property type="entry name" value="TENASCIN"/>
    <property type="match status" value="1"/>
</dbReference>
<dbReference type="PANTHER" id="PTHR46708:SF2">
    <property type="entry name" value="FIBRONECTIN TYPE-III DOMAIN-CONTAINING PROTEIN"/>
    <property type="match status" value="1"/>
</dbReference>
<keyword evidence="5" id="KW-1185">Reference proteome</keyword>
<dbReference type="SUPFAM" id="SSF49265">
    <property type="entry name" value="Fibronectin type III"/>
    <property type="match status" value="3"/>
</dbReference>
<evidence type="ECO:0000313" key="6">
    <source>
        <dbReference type="WBParaSite" id="MBELARI_LOCUS13180.1"/>
    </source>
</evidence>
<organism evidence="5 6">
    <name type="scientific">Mesorhabditis belari</name>
    <dbReference type="NCBI Taxonomy" id="2138241"/>
    <lineage>
        <taxon>Eukaryota</taxon>
        <taxon>Metazoa</taxon>
        <taxon>Ecdysozoa</taxon>
        <taxon>Nematoda</taxon>
        <taxon>Chromadorea</taxon>
        <taxon>Rhabditida</taxon>
        <taxon>Rhabditina</taxon>
        <taxon>Rhabditomorpha</taxon>
        <taxon>Rhabditoidea</taxon>
        <taxon>Rhabditidae</taxon>
        <taxon>Mesorhabditinae</taxon>
        <taxon>Mesorhabditis</taxon>
    </lineage>
</organism>
<dbReference type="Pfam" id="PF00041">
    <property type="entry name" value="fn3"/>
    <property type="match status" value="2"/>
</dbReference>
<reference evidence="6" key="1">
    <citation type="submission" date="2024-02" db="UniProtKB">
        <authorList>
            <consortium name="WormBaseParasite"/>
        </authorList>
    </citation>
    <scope>IDENTIFICATION</scope>
</reference>
<evidence type="ECO:0000256" key="1">
    <source>
        <dbReference type="ARBA" id="ARBA00022737"/>
    </source>
</evidence>
<dbReference type="AlphaFoldDB" id="A0AAF3EGT0"/>
<feature type="domain" description="Fibronectin type-III" evidence="4">
    <location>
        <begin position="125"/>
        <end position="218"/>
    </location>
</feature>
<feature type="domain" description="Fibronectin type-III" evidence="4">
    <location>
        <begin position="323"/>
        <end position="421"/>
    </location>
</feature>
<sequence length="554" mass="63544">MLIFLLLFVAGVQINASPIEQIEGLRSSYEPTDGSIRLEWKSRSHRADFPYLIRYRVVGVGEWTYQRSRGNSQKLQIPNLRNNEQVEVQVRTDERTNDHWSQSLLITFQKKLTLDGPLADDTLIPPLDFKATIKDSRSVKLQWHPADQNPEIFYLVHVKQVTSKKGVSLHRQQIKTAATSFELGGLEAGARYELAVRSALPERISQTASVVEIKLPYDDEFFEIGNLMIASKFMSDGRGTVNLTWTVPHQMKHRITAYDVKYTEKNANRWRKVNFGGERPKATLHDLTGDTEYQLEIKTTLDNGHNSETTHFTFRTPRVETNPIEKVDVLFSHDVNTVQVQWILKEDMDLSQVIGYDVYLSDNKDAPAHTWQRMHVDNPEGSLAIPGLRSLSTYFVRIDVRTRDGKTVRSPPIYKFTTIGTENSDDNTANMLSYMNVAPGEVILSWTFPEYLRRLVKGSLLLYTHHKEDPQEKWARVDIEGGNGKSVHLQQLHMGRTYQVRIIPRLHDDRYAPQFAETLEMHVDAVTMRTGGSGPRDPLQMSAALPPRRRARYF</sequence>
<dbReference type="InterPro" id="IPR003961">
    <property type="entry name" value="FN3_dom"/>
</dbReference>
<dbReference type="WBParaSite" id="MBELARI_LOCUS13180.1">
    <property type="protein sequence ID" value="MBELARI_LOCUS13180.1"/>
    <property type="gene ID" value="MBELARI_LOCUS13180"/>
</dbReference>
<dbReference type="InterPro" id="IPR050991">
    <property type="entry name" value="ECM_Regulatory_Proteins"/>
</dbReference>
<dbReference type="InterPro" id="IPR036116">
    <property type="entry name" value="FN3_sf"/>
</dbReference>
<dbReference type="Proteomes" id="UP000887575">
    <property type="component" value="Unassembled WGS sequence"/>
</dbReference>
<evidence type="ECO:0000256" key="3">
    <source>
        <dbReference type="SAM" id="SignalP"/>
    </source>
</evidence>
<evidence type="ECO:0000256" key="2">
    <source>
        <dbReference type="SAM" id="MobiDB-lite"/>
    </source>
</evidence>
<dbReference type="InterPro" id="IPR013783">
    <property type="entry name" value="Ig-like_fold"/>
</dbReference>
<accession>A0AAF3EGT0</accession>
<keyword evidence="1" id="KW-0677">Repeat</keyword>
<feature type="chain" id="PRO_5042157419" evidence="3">
    <location>
        <begin position="17"/>
        <end position="554"/>
    </location>
</feature>
<protein>
    <submittedName>
        <fullName evidence="6">Fibronectin type-III domain-containing protein</fullName>
    </submittedName>
</protein>
<dbReference type="Gene3D" id="2.60.40.10">
    <property type="entry name" value="Immunoglobulins"/>
    <property type="match status" value="5"/>
</dbReference>
<keyword evidence="3" id="KW-0732">Signal</keyword>
<dbReference type="PROSITE" id="PS50853">
    <property type="entry name" value="FN3"/>
    <property type="match status" value="3"/>
</dbReference>
<evidence type="ECO:0000259" key="4">
    <source>
        <dbReference type="PROSITE" id="PS50853"/>
    </source>
</evidence>
<dbReference type="CDD" id="cd00063">
    <property type="entry name" value="FN3"/>
    <property type="match status" value="5"/>
</dbReference>
<proteinExistence type="predicted"/>
<evidence type="ECO:0000313" key="5">
    <source>
        <dbReference type="Proteomes" id="UP000887575"/>
    </source>
</evidence>
<feature type="signal peptide" evidence="3">
    <location>
        <begin position="1"/>
        <end position="16"/>
    </location>
</feature>
<name>A0AAF3EGT0_9BILA</name>
<feature type="region of interest" description="Disordered" evidence="2">
    <location>
        <begin position="529"/>
        <end position="548"/>
    </location>
</feature>
<dbReference type="SMART" id="SM00060">
    <property type="entry name" value="FN3"/>
    <property type="match status" value="5"/>
</dbReference>